<dbReference type="SUPFAM" id="SSF53335">
    <property type="entry name" value="S-adenosyl-L-methionine-dependent methyltransferases"/>
    <property type="match status" value="1"/>
</dbReference>
<dbReference type="Proteomes" id="UP000228533">
    <property type="component" value="Unassembled WGS sequence"/>
</dbReference>
<dbReference type="Pfam" id="PF13847">
    <property type="entry name" value="Methyltransf_31"/>
    <property type="match status" value="1"/>
</dbReference>
<dbReference type="GO" id="GO:0008168">
    <property type="term" value="F:methyltransferase activity"/>
    <property type="evidence" value="ECO:0007669"/>
    <property type="project" value="UniProtKB-KW"/>
</dbReference>
<reference evidence="5" key="1">
    <citation type="submission" date="2017-09" db="EMBL/GenBank/DDBJ databases">
        <title>Depth-based differentiation of microbial function through sediment-hosted aquifers and enrichment of novel symbionts in the deep terrestrial subsurface.</title>
        <authorList>
            <person name="Probst A.J."/>
            <person name="Ladd B."/>
            <person name="Jarett J.K."/>
            <person name="Geller-Mcgrath D.E."/>
            <person name="Sieber C.M.K."/>
            <person name="Emerson J.B."/>
            <person name="Anantharaman K."/>
            <person name="Thomas B.C."/>
            <person name="Malmstrom R."/>
            <person name="Stieglmeier M."/>
            <person name="Klingl A."/>
            <person name="Woyke T."/>
            <person name="Ryan C.M."/>
            <person name="Banfield J.F."/>
        </authorList>
    </citation>
    <scope>NUCLEOTIDE SEQUENCE [LARGE SCALE GENOMIC DNA]</scope>
</reference>
<dbReference type="InterPro" id="IPR029063">
    <property type="entry name" value="SAM-dependent_MTases_sf"/>
</dbReference>
<feature type="domain" description="Methyltransferase" evidence="3">
    <location>
        <begin position="68"/>
        <end position="176"/>
    </location>
</feature>
<keyword evidence="2" id="KW-0808">Transferase</keyword>
<sequence length="282" mass="31909">MKRSYCLIRQIIPQPKKLWIRLMFCWIVKLSNMLYDERLSPEMAEDQVIYNEHQVRYELAVALIQDLDSEAVVIDCACGEGYGVKHLAETGRKIIGIDISEEVIKTASVKYQADNLSFQVDSAEKLATVKDSTVDVVISFETIEHLPNYEAYLANVGRVLKTTGYAVISTPNKAVFGAKNPFHVREFNKQEFVEVLGKYFKQVKVYEQFNGLASWIAGEGEGKAIVSSPSKPYYFLAVVSQSELPKMPGTVMSGNGLAYERRENNPAWKLINKVYSIVRKFV</sequence>
<dbReference type="AlphaFoldDB" id="A0A2M6WU19"/>
<keyword evidence="1" id="KW-0489">Methyltransferase</keyword>
<evidence type="ECO:0000313" key="5">
    <source>
        <dbReference type="Proteomes" id="UP000228533"/>
    </source>
</evidence>
<accession>A0A2M6WU19</accession>
<protein>
    <recommendedName>
        <fullName evidence="3">Methyltransferase domain-containing protein</fullName>
    </recommendedName>
</protein>
<dbReference type="GO" id="GO:0032259">
    <property type="term" value="P:methylation"/>
    <property type="evidence" value="ECO:0007669"/>
    <property type="project" value="UniProtKB-KW"/>
</dbReference>
<organism evidence="4 5">
    <name type="scientific">Candidatus Falkowbacteria bacterium CG10_big_fil_rev_8_21_14_0_10_37_14</name>
    <dbReference type="NCBI Taxonomy" id="1974561"/>
    <lineage>
        <taxon>Bacteria</taxon>
        <taxon>Candidatus Falkowiibacteriota</taxon>
    </lineage>
</organism>
<evidence type="ECO:0000256" key="2">
    <source>
        <dbReference type="ARBA" id="ARBA00022679"/>
    </source>
</evidence>
<gene>
    <name evidence="4" type="ORF">COT94_01205</name>
</gene>
<name>A0A2M6WU19_9BACT</name>
<dbReference type="PANTHER" id="PTHR44942">
    <property type="entry name" value="METHYLTRANSF_11 DOMAIN-CONTAINING PROTEIN"/>
    <property type="match status" value="1"/>
</dbReference>
<evidence type="ECO:0000313" key="4">
    <source>
        <dbReference type="EMBL" id="PIT96292.1"/>
    </source>
</evidence>
<dbReference type="CDD" id="cd02440">
    <property type="entry name" value="AdoMet_MTases"/>
    <property type="match status" value="1"/>
</dbReference>
<comment type="caution">
    <text evidence="4">The sequence shown here is derived from an EMBL/GenBank/DDBJ whole genome shotgun (WGS) entry which is preliminary data.</text>
</comment>
<dbReference type="EMBL" id="PFAM01000008">
    <property type="protein sequence ID" value="PIT96292.1"/>
    <property type="molecule type" value="Genomic_DNA"/>
</dbReference>
<dbReference type="PANTHER" id="PTHR44942:SF4">
    <property type="entry name" value="METHYLTRANSFERASE TYPE 11 DOMAIN-CONTAINING PROTEIN"/>
    <property type="match status" value="1"/>
</dbReference>
<dbReference type="InterPro" id="IPR025714">
    <property type="entry name" value="Methyltranfer_dom"/>
</dbReference>
<proteinExistence type="predicted"/>
<dbReference type="InterPro" id="IPR051052">
    <property type="entry name" value="Diverse_substrate_MTase"/>
</dbReference>
<evidence type="ECO:0000256" key="1">
    <source>
        <dbReference type="ARBA" id="ARBA00022603"/>
    </source>
</evidence>
<dbReference type="Gene3D" id="3.40.50.150">
    <property type="entry name" value="Vaccinia Virus protein VP39"/>
    <property type="match status" value="1"/>
</dbReference>
<evidence type="ECO:0000259" key="3">
    <source>
        <dbReference type="Pfam" id="PF13847"/>
    </source>
</evidence>